<name>A0A1E1LUZ8_RHYSE</name>
<protein>
    <submittedName>
        <fullName evidence="1">Uncharacterized protein</fullName>
    </submittedName>
</protein>
<proteinExistence type="predicted"/>
<evidence type="ECO:0000313" key="2">
    <source>
        <dbReference type="Proteomes" id="UP000177625"/>
    </source>
</evidence>
<accession>A0A1E1LUZ8</accession>
<dbReference type="AlphaFoldDB" id="A0A1E1LUZ8"/>
<dbReference type="EMBL" id="FJVC01000003">
    <property type="protein sequence ID" value="CZT40649.1"/>
    <property type="molecule type" value="Genomic_DNA"/>
</dbReference>
<gene>
    <name evidence="1" type="ORF">RSE6_00287</name>
</gene>
<dbReference type="Proteomes" id="UP000177625">
    <property type="component" value="Unassembled WGS sequence"/>
</dbReference>
<sequence length="65" mass="6947">MYNIDSGEHSRTTISNITATTNLVEWVGYSTSSGAQIGNYTHSPTPEHPASPVDSEARLAVTLIV</sequence>
<organism evidence="1 2">
    <name type="scientific">Rhynchosporium secalis</name>
    <name type="common">Barley scald fungus</name>
    <dbReference type="NCBI Taxonomy" id="38038"/>
    <lineage>
        <taxon>Eukaryota</taxon>
        <taxon>Fungi</taxon>
        <taxon>Dikarya</taxon>
        <taxon>Ascomycota</taxon>
        <taxon>Pezizomycotina</taxon>
        <taxon>Leotiomycetes</taxon>
        <taxon>Helotiales</taxon>
        <taxon>Ploettnerulaceae</taxon>
        <taxon>Rhynchosporium</taxon>
    </lineage>
</organism>
<evidence type="ECO:0000313" key="1">
    <source>
        <dbReference type="EMBL" id="CZT40649.1"/>
    </source>
</evidence>
<keyword evidence="2" id="KW-1185">Reference proteome</keyword>
<reference evidence="2" key="1">
    <citation type="submission" date="2016-03" db="EMBL/GenBank/DDBJ databases">
        <authorList>
            <person name="Guldener U."/>
        </authorList>
    </citation>
    <scope>NUCLEOTIDE SEQUENCE [LARGE SCALE GENOMIC DNA]</scope>
</reference>